<feature type="binding site" evidence="2">
    <location>
        <position position="161"/>
    </location>
    <ligand>
        <name>Zn(2+)</name>
        <dbReference type="ChEBI" id="CHEBI:29105"/>
    </ligand>
</feature>
<dbReference type="HAMAP" id="MF_00975">
    <property type="entry name" value="Exosome_Csl4"/>
    <property type="match status" value="1"/>
</dbReference>
<keyword evidence="1 2" id="KW-0271">Exosome</keyword>
<dbReference type="Proteomes" id="UP001341135">
    <property type="component" value="Chromosome"/>
</dbReference>
<comment type="subunit">
    <text evidence="2">Component of the archaeal exosome complex. Forms a trimer of Rrp4 and/or Csl4 subunits. The trimer associates with an hexameric ring-like arrangement composed of 3 Rrp41-Rrp42 heterodimers. Interacts with DnaG.</text>
</comment>
<feature type="domain" description="Exosome complex component N-terminal" evidence="3">
    <location>
        <begin position="13"/>
        <end position="49"/>
    </location>
</feature>
<keyword evidence="2" id="KW-0479">Metal-binding</keyword>
<keyword evidence="2" id="KW-0963">Cytoplasm</keyword>
<feature type="binding site" evidence="2">
    <location>
        <position position="158"/>
    </location>
    <ligand>
        <name>Zn(2+)</name>
        <dbReference type="ChEBI" id="CHEBI:29105"/>
    </ligand>
</feature>
<dbReference type="PANTHER" id="PTHR12686">
    <property type="entry name" value="3'-5' EXORIBONUCLEASE CSL4-RELATED"/>
    <property type="match status" value="1"/>
</dbReference>
<evidence type="ECO:0000256" key="2">
    <source>
        <dbReference type="HAMAP-Rule" id="MF_00975"/>
    </source>
</evidence>
<reference evidence="4 5" key="1">
    <citation type="submission" date="2023-09" db="EMBL/GenBank/DDBJ databases">
        <title>Pyrofollis japonicus gen. nov. sp. nov., a novel member of the family Pyrodictiaceae isolated from the Iheya North hydrothermal field.</title>
        <authorList>
            <person name="Miyazaki U."/>
            <person name="Sanari M."/>
            <person name="Tame A."/>
            <person name="Kitajima M."/>
            <person name="Okamoto A."/>
            <person name="Sawayama S."/>
            <person name="Miyazaki J."/>
            <person name="Takai K."/>
            <person name="Nakagawa S."/>
        </authorList>
    </citation>
    <scope>NUCLEOTIDE SEQUENCE [LARGE SCALE GENOMIC DNA]</scope>
    <source>
        <strain evidence="4 5">AV2</strain>
    </source>
</reference>
<accession>A0ABN6ZS87</accession>
<proteinExistence type="inferred from homology"/>
<dbReference type="PANTHER" id="PTHR12686:SF8">
    <property type="entry name" value="EXOSOME COMPLEX COMPONENT CSL4"/>
    <property type="match status" value="1"/>
</dbReference>
<evidence type="ECO:0000313" key="5">
    <source>
        <dbReference type="Proteomes" id="UP001341135"/>
    </source>
</evidence>
<feature type="binding site" evidence="2">
    <location>
        <position position="176"/>
    </location>
    <ligand>
        <name>Zn(2+)</name>
        <dbReference type="ChEBI" id="CHEBI:29105"/>
    </ligand>
</feature>
<dbReference type="GeneID" id="89288298"/>
<dbReference type="Gene3D" id="2.40.50.140">
    <property type="entry name" value="Nucleic acid-binding proteins"/>
    <property type="match status" value="1"/>
</dbReference>
<feature type="binding site" evidence="2">
    <location>
        <position position="179"/>
    </location>
    <ligand>
        <name>Zn(2+)</name>
        <dbReference type="ChEBI" id="CHEBI:29105"/>
    </ligand>
</feature>
<dbReference type="SUPFAM" id="SSF50249">
    <property type="entry name" value="Nucleic acid-binding proteins"/>
    <property type="match status" value="1"/>
</dbReference>
<organism evidence="4 5">
    <name type="scientific">Pyrodictium abyssi</name>
    <dbReference type="NCBI Taxonomy" id="54256"/>
    <lineage>
        <taxon>Archaea</taxon>
        <taxon>Thermoproteota</taxon>
        <taxon>Thermoprotei</taxon>
        <taxon>Desulfurococcales</taxon>
        <taxon>Pyrodictiaceae</taxon>
        <taxon>Pyrodictium</taxon>
    </lineage>
</organism>
<name>A0ABN6ZS87_9CREN</name>
<sequence>MLRSVEELVGRRVFPGEPLCTVEEFIPGEGVYVDDGYIRAARFGQVEVDLVARRISVKPVSMKPRLPKRNSIVYGAVYAIPRDELALVKIFADERMIPYNGSFSGVLHILQVVDVPGGKSMYDFVRPGDFIRATVLSSSLPYMLSIKKSQDGVILAYCSVCGAPLYRVPGSPRLTCMRCGNEEQRRVSPLYMLSSRRRRR</sequence>
<dbReference type="Gene3D" id="2.20.70.10">
    <property type="match status" value="1"/>
</dbReference>
<dbReference type="SUPFAM" id="SSF110324">
    <property type="entry name" value="Ribosomal L27 protein-like"/>
    <property type="match status" value="1"/>
</dbReference>
<evidence type="ECO:0000256" key="1">
    <source>
        <dbReference type="ARBA" id="ARBA00022835"/>
    </source>
</evidence>
<dbReference type="NCBIfam" id="NF034126">
    <property type="entry name" value="PRK09521.1"/>
    <property type="match status" value="1"/>
</dbReference>
<dbReference type="Gene3D" id="2.40.50.100">
    <property type="match status" value="1"/>
</dbReference>
<dbReference type="InterPro" id="IPR012340">
    <property type="entry name" value="NA-bd_OB-fold"/>
</dbReference>
<gene>
    <name evidence="2" type="primary">csl4</name>
    <name evidence="4" type="ORF">PABY_02730</name>
</gene>
<comment type="similarity">
    <text evidence="2">Belongs to the CSL4 family.</text>
</comment>
<keyword evidence="2" id="KW-0862">Zinc</keyword>
<dbReference type="RefSeq" id="WP_338251171.1">
    <property type="nucleotide sequence ID" value="NZ_AP028907.1"/>
</dbReference>
<dbReference type="EMBL" id="AP028907">
    <property type="protein sequence ID" value="BES80706.1"/>
    <property type="molecule type" value="Genomic_DNA"/>
</dbReference>
<evidence type="ECO:0000259" key="3">
    <source>
        <dbReference type="Pfam" id="PF14382"/>
    </source>
</evidence>
<evidence type="ECO:0000313" key="4">
    <source>
        <dbReference type="EMBL" id="BES80706.1"/>
    </source>
</evidence>
<dbReference type="Pfam" id="PF14382">
    <property type="entry name" value="ECR1_N"/>
    <property type="match status" value="1"/>
</dbReference>
<protein>
    <recommendedName>
        <fullName evidence="2">Exosome complex component Csl4</fullName>
    </recommendedName>
</protein>
<keyword evidence="5" id="KW-1185">Reference proteome</keyword>
<dbReference type="InterPro" id="IPR039771">
    <property type="entry name" value="Csl4"/>
</dbReference>
<dbReference type="InterPro" id="IPR030850">
    <property type="entry name" value="Exosome_Csl4_arc"/>
</dbReference>
<comment type="subcellular location">
    <subcellularLocation>
        <location evidence="2">Cytoplasm</location>
    </subcellularLocation>
</comment>
<dbReference type="InterPro" id="IPR025721">
    <property type="entry name" value="Exosome_cplx_N_dom"/>
</dbReference>
<comment type="function">
    <text evidence="2">Non-catalytic component of the exosome, which is a complex involved in RNA degradation. Increases the RNA binding and the efficiency of RNA degradation. Helpful for the interaction of the exosome with A-poor RNAs.</text>
</comment>